<evidence type="ECO:0000256" key="2">
    <source>
        <dbReference type="ARBA" id="ARBA00022448"/>
    </source>
</evidence>
<feature type="domain" description="Secretin/TonB short N-terminal" evidence="9">
    <location>
        <begin position="194"/>
        <end position="242"/>
    </location>
</feature>
<dbReference type="Gene3D" id="2.60.40.3470">
    <property type="match status" value="1"/>
</dbReference>
<evidence type="ECO:0000256" key="4">
    <source>
        <dbReference type="ARBA" id="ARBA00022927"/>
    </source>
</evidence>
<keyword evidence="3" id="KW-0732">Signal</keyword>
<dbReference type="Proteomes" id="UP000516656">
    <property type="component" value="Chromosome 1"/>
</dbReference>
<dbReference type="Pfam" id="PF03958">
    <property type="entry name" value="Secretin_N"/>
    <property type="match status" value="1"/>
</dbReference>
<dbReference type="InterPro" id="IPR004846">
    <property type="entry name" value="T2SS/T3SS_dom"/>
</dbReference>
<dbReference type="Gene3D" id="3.30.1370.130">
    <property type="match status" value="1"/>
</dbReference>
<dbReference type="Gene3D" id="3.30.1370.120">
    <property type="match status" value="1"/>
</dbReference>
<dbReference type="EMBL" id="CP061854">
    <property type="protein sequence ID" value="QOD56714.1"/>
    <property type="molecule type" value="Genomic_DNA"/>
</dbReference>
<dbReference type="InterPro" id="IPR001775">
    <property type="entry name" value="GspD/PilQ"/>
</dbReference>
<dbReference type="Pfam" id="PF11741">
    <property type="entry name" value="AMIN"/>
    <property type="match status" value="1"/>
</dbReference>
<dbReference type="EMBL" id="AP018045">
    <property type="protein sequence ID" value="BAX54398.1"/>
    <property type="molecule type" value="Genomic_DNA"/>
</dbReference>
<evidence type="ECO:0000259" key="9">
    <source>
        <dbReference type="SMART" id="SM00965"/>
    </source>
</evidence>
<evidence type="ECO:0000313" key="11">
    <source>
        <dbReference type="EMBL" id="QOD56714.1"/>
    </source>
</evidence>
<dbReference type="GO" id="GO:0009279">
    <property type="term" value="C:cell outer membrane"/>
    <property type="evidence" value="ECO:0007669"/>
    <property type="project" value="UniProtKB-SubCell"/>
</dbReference>
<dbReference type="PANTHER" id="PTHR30604">
    <property type="entry name" value="PROTEIN TRANSPORT PROTEIN HOFQ"/>
    <property type="match status" value="1"/>
</dbReference>
<dbReference type="PANTHER" id="PTHR30604:SF1">
    <property type="entry name" value="DNA UTILIZATION PROTEIN HOFQ"/>
    <property type="match status" value="1"/>
</dbReference>
<keyword evidence="4" id="KW-0653">Protein transport</keyword>
<dbReference type="PRINTS" id="PR00811">
    <property type="entry name" value="BCTERIALGSPD"/>
</dbReference>
<dbReference type="Proteomes" id="UP000218676">
    <property type="component" value="Chromosome 1"/>
</dbReference>
<evidence type="ECO:0000313" key="13">
    <source>
        <dbReference type="Proteomes" id="UP000516656"/>
    </source>
</evidence>
<dbReference type="InterPro" id="IPR011662">
    <property type="entry name" value="Secretin/TonB_short_N"/>
</dbReference>
<evidence type="ECO:0000256" key="7">
    <source>
        <dbReference type="RuleBase" id="RU004003"/>
    </source>
</evidence>
<keyword evidence="2 8" id="KW-0813">Transport</keyword>
<dbReference type="Pfam" id="PF00263">
    <property type="entry name" value="Secretin"/>
    <property type="match status" value="1"/>
</dbReference>
<dbReference type="InterPro" id="IPR051808">
    <property type="entry name" value="Type_IV_pilus_biogenesis"/>
</dbReference>
<dbReference type="SMART" id="SM00965">
    <property type="entry name" value="STN"/>
    <property type="match status" value="1"/>
</dbReference>
<gene>
    <name evidence="11" type="ORF">IC627_01095</name>
    <name evidence="10" type="ORF">PDPUS_1_03024</name>
</gene>
<evidence type="ECO:0000313" key="12">
    <source>
        <dbReference type="Proteomes" id="UP000218676"/>
    </source>
</evidence>
<evidence type="ECO:0000313" key="10">
    <source>
        <dbReference type="EMBL" id="BAX54398.1"/>
    </source>
</evidence>
<dbReference type="AlphaFoldDB" id="A0A1V1V6D1"/>
<dbReference type="InterPro" id="IPR021731">
    <property type="entry name" value="AMIN_dom"/>
</dbReference>
<evidence type="ECO:0000256" key="6">
    <source>
        <dbReference type="ARBA" id="ARBA00023237"/>
    </source>
</evidence>
<accession>A0A1V1V6D1</accession>
<reference evidence="11 13" key="3">
    <citation type="submission" date="2020-09" db="EMBL/GenBank/DDBJ databases">
        <title>Complete, closed and curated genome sequences of Photobacterium damselae subsp. piscicida isolates from Australia indicate localised evolution and additional plasmid-borne pathogenicity mechanisms.</title>
        <authorList>
            <person name="Baseggio L."/>
            <person name="Silayeva O."/>
            <person name="Buller N."/>
            <person name="Landos M."/>
            <person name="Engelstaedter J."/>
            <person name="Barnes A.C."/>
        </authorList>
    </citation>
    <scope>NUCLEOTIDE SEQUENCE [LARGE SCALE GENOMIC DNA]</scope>
    <source>
        <strain evidence="11 13">AS-16-0540-1</strain>
    </source>
</reference>
<dbReference type="InterPro" id="IPR005644">
    <property type="entry name" value="NolW-like"/>
</dbReference>
<protein>
    <submittedName>
        <fullName evidence="10">Type IV pilus biogenesis and competence protein PilQ</fullName>
    </submittedName>
    <submittedName>
        <fullName evidence="11">Type IV pilus secretin PilQ family protein</fullName>
    </submittedName>
</protein>
<reference evidence="10" key="1">
    <citation type="journal article" date="2017" name="Genome Announc.">
        <title>Whole-Genome Sequence of Photobacterium damselae subsp. piscicida Strain 91-197, Isolated from Hybrid Striped Bass (Morone sp.) in the United States.</title>
        <authorList>
            <person name="Teru Y."/>
            <person name="Hikima J."/>
            <person name="Kono T."/>
            <person name="Sakai M."/>
            <person name="Takano T."/>
            <person name="Hawke J.P."/>
            <person name="Takeyama H."/>
            <person name="Aoki T."/>
        </authorList>
    </citation>
    <scope>NUCLEOTIDE SEQUENCE</scope>
    <source>
        <strain evidence="10">91-197</strain>
    </source>
</reference>
<evidence type="ECO:0000256" key="3">
    <source>
        <dbReference type="ARBA" id="ARBA00022729"/>
    </source>
</evidence>
<reference evidence="12" key="2">
    <citation type="submission" date="2017-05" db="EMBL/GenBank/DDBJ databases">
        <title>Whole genome sequence of fish pathogenic bacteria, Photobacterium damselae subsp. piscicida, strain 91-197, isolated from hybrid striped bass (Morone sp.) in USA.</title>
        <authorList>
            <person name="Teru Y."/>
            <person name="Hikima J."/>
            <person name="Kono T."/>
            <person name="Sakai M."/>
            <person name="Takano T."/>
            <person name="Hawke J.P."/>
            <person name="Takeyama H."/>
            <person name="Aoki T."/>
        </authorList>
    </citation>
    <scope>NUCLEOTIDE SEQUENCE [LARGE SCALE GENOMIC DNA]</scope>
    <source>
        <strain evidence="12">91-197</strain>
    </source>
</reference>
<evidence type="ECO:0000256" key="5">
    <source>
        <dbReference type="ARBA" id="ARBA00023136"/>
    </source>
</evidence>
<evidence type="ECO:0000256" key="1">
    <source>
        <dbReference type="ARBA" id="ARBA00004370"/>
    </source>
</evidence>
<name>A0A1V1V6D1_PHODP</name>
<proteinExistence type="inferred from homology"/>
<keyword evidence="6" id="KW-0998">Cell outer membrane</keyword>
<comment type="similarity">
    <text evidence="7">Belongs to the bacterial secretin family.</text>
</comment>
<comment type="subcellular location">
    <subcellularLocation>
        <location evidence="8">Cell outer membrane</location>
    </subcellularLocation>
    <subcellularLocation>
        <location evidence="1">Membrane</location>
    </subcellularLocation>
</comment>
<dbReference type="InterPro" id="IPR013355">
    <property type="entry name" value="Pilus_4_PilQ"/>
</dbReference>
<dbReference type="NCBIfam" id="TIGR02515">
    <property type="entry name" value="IV_pilus_PilQ"/>
    <property type="match status" value="1"/>
</dbReference>
<dbReference type="GO" id="GO:0009306">
    <property type="term" value="P:protein secretion"/>
    <property type="evidence" value="ECO:0007669"/>
    <property type="project" value="InterPro"/>
</dbReference>
<organism evidence="10 12">
    <name type="scientific">Photobacterium damsela subsp. piscicida</name>
    <name type="common">Pasteurella piscicida</name>
    <dbReference type="NCBI Taxonomy" id="38294"/>
    <lineage>
        <taxon>Bacteria</taxon>
        <taxon>Pseudomonadati</taxon>
        <taxon>Pseudomonadota</taxon>
        <taxon>Gammaproteobacteria</taxon>
        <taxon>Vibrionales</taxon>
        <taxon>Vibrionaceae</taxon>
        <taxon>Photobacterium</taxon>
    </lineage>
</organism>
<keyword evidence="5" id="KW-0472">Membrane</keyword>
<evidence type="ECO:0000256" key="8">
    <source>
        <dbReference type="RuleBase" id="RU004004"/>
    </source>
</evidence>
<dbReference type="InterPro" id="IPR038591">
    <property type="entry name" value="NolW-like_sf"/>
</dbReference>
<dbReference type="Pfam" id="PF07660">
    <property type="entry name" value="STN"/>
    <property type="match status" value="1"/>
</dbReference>
<sequence length="583" mass="63712">MMDEANLHMKRMLSVSLGWQRCWVVMLCCWLGISQAAIAAGMNIVNNQITDLDFKRDNRGRGVLTVQLAKPQSLVDMRRSGKQLHIDIFDTAIKDDMLYVLDVVDFATVVRSIETFRTEKGSKLILNMAGVFDYDYQLKGSRLEVVLNAKKKKTSSTAKAKQGKIDYKGKPISINFQDVPVRNVLQLVAEYNDFNLVVSDTVQGNVTLRLDDVPWPQVLDIILQSKGLDKRVQGSVVLIAPKSELATNERQEMEAKRKEDELASLRSELIQINYAKSGDIADLLLGTKDGVSMLSQRGSLHVDERTNAIIIKDIPESIDSIEEIITALDIPVKQVQIEARIVTVDEGDIDELGVRWGVVNQNGSTTIGGSIEGNLASSGLLGDDATVDDFLNVNLGAITPGASSIAFQVAKLGDILLDLELSALQAESKAEIISSPRLVTTNKKAAYIEQGTEIPYLEAASSGAVSVDFKKAVLSLMVTPQITPDDKLVLDLLVTQDKVGETVVTGTGEAVAIDTQRIGTQVLVNNGETVVLGGIYQHQVNNSVRKVPLLGDIPGLGVLFRHKLQEMGKRELLIFVTPKIITQ</sequence>